<dbReference type="AlphaFoldDB" id="A0AAP1RH84"/>
<dbReference type="InterPro" id="IPR041408">
    <property type="entry name" value="Hcp_Tssd"/>
</dbReference>
<dbReference type="Pfam" id="PF17642">
    <property type="entry name" value="TssD"/>
    <property type="match status" value="1"/>
</dbReference>
<evidence type="ECO:0000313" key="2">
    <source>
        <dbReference type="Proteomes" id="UP000806077"/>
    </source>
</evidence>
<dbReference type="Proteomes" id="UP000806077">
    <property type="component" value="Unassembled WGS sequence"/>
</dbReference>
<dbReference type="EMBL" id="WXXV01000048">
    <property type="protein sequence ID" value="MBE7696284.1"/>
    <property type="molecule type" value="Genomic_DNA"/>
</dbReference>
<evidence type="ECO:0000313" key="1">
    <source>
        <dbReference type="EMBL" id="MBE7696284.1"/>
    </source>
</evidence>
<comment type="caution">
    <text evidence="1">The sequence shown here is derived from an EMBL/GenBank/DDBJ whole genome shotgun (WGS) entry which is preliminary data.</text>
</comment>
<dbReference type="RefSeq" id="WP_101916021.1">
    <property type="nucleotide sequence ID" value="NZ_JAFMUB010000075.1"/>
</dbReference>
<dbReference type="GO" id="GO:0033104">
    <property type="term" value="C:type VI protein secretion system complex"/>
    <property type="evidence" value="ECO:0007669"/>
    <property type="project" value="InterPro"/>
</dbReference>
<sequence>MFKVKLIIDKEHELNVLRYSIGLGQEKDITGRPTTKPVLNFLSVVVESGSKVDFLHWMISPMLMKQLELHLQEREGERTRIIYLSDANLVELDSTFSATGNIPMTDTLKFTAAGLNTNNSSVDYSAYWRKTWLNEKNIEPTVLEKQEPQFLGYYFNNDNGEKIEQKKIKINDKLNLIIESEKAEGEIVTINLNDNRLDYKYNGNLLKNDILKGIEIMGDKTEVRLIAIKQKK</sequence>
<proteinExistence type="predicted"/>
<accession>A0AAP1RH84</accession>
<protein>
    <submittedName>
        <fullName evidence="1">Uncharacterized protein</fullName>
    </submittedName>
</protein>
<gene>
    <name evidence="1" type="ORF">F7645_12760</name>
</gene>
<organism evidence="1 2">
    <name type="scientific">Tenacibaculum finnmarkense genomovar finnmarkense</name>
    <dbReference type="NCBI Taxonomy" id="1458503"/>
    <lineage>
        <taxon>Bacteria</taxon>
        <taxon>Pseudomonadati</taxon>
        <taxon>Bacteroidota</taxon>
        <taxon>Flavobacteriia</taxon>
        <taxon>Flavobacteriales</taxon>
        <taxon>Flavobacteriaceae</taxon>
        <taxon>Tenacibaculum</taxon>
        <taxon>Tenacibaculum finnmarkense</taxon>
    </lineage>
</organism>
<name>A0AAP1RH84_9FLAO</name>
<keyword evidence="2" id="KW-1185">Reference proteome</keyword>
<reference evidence="1 2" key="1">
    <citation type="journal article" date="2020" name="Int. J. Syst. Evol. Microbiol.">
        <title>Tenacibaculum piscium sp. nov., isolated from skin ulcers of sea-farmed fish, and description of Tenacibaculum finnmarkense sp. nov. with subdivision into genomovars finnmarkense and ulcerans.</title>
        <authorList>
            <person name="Olsen A.B."/>
            <person name="Spilsberg B."/>
            <person name="Nilsen H.K."/>
            <person name="Lagesen K."/>
            <person name="Gulla S."/>
            <person name="Avendano-Herrera R."/>
            <person name="Irgang R."/>
            <person name="Duchaud E."/>
            <person name="Colquhoun D.J."/>
        </authorList>
    </citation>
    <scope>NUCLEOTIDE SEQUENCE [LARGE SCALE GENOMIC DNA]</scope>
    <source>
        <strain evidence="1 2">TNO037</strain>
    </source>
</reference>